<comment type="caution">
    <text evidence="1">The sequence shown here is derived from an EMBL/GenBank/DDBJ whole genome shotgun (WGS) entry which is preliminary data.</text>
</comment>
<sequence>PKATKRLLKAQGLKNKYLGFIVTTENYIDRQRAKMLKANPEEQENFDNYMSCISGKEAKDLQRRLVKDIGYLEEEFTKDYPGHSEKLLENLKLCRVILEQHFNELQSKEKHMTCIKPKNINVNELVDLQRSYQGQVSNYKYMNQFKLEENYFSHLIEHLKKSIV</sequence>
<gene>
    <name evidence="1" type="ORF">EWB00_010564</name>
</gene>
<dbReference type="InterPro" id="IPR021442">
    <property type="entry name" value="DUF3091"/>
</dbReference>
<feature type="non-terminal residue" evidence="1">
    <location>
        <position position="1"/>
    </location>
</feature>
<dbReference type="AlphaFoldDB" id="A0A4Z2CKU1"/>
<proteinExistence type="predicted"/>
<reference evidence="1 2" key="1">
    <citation type="submission" date="2019-03" db="EMBL/GenBank/DDBJ databases">
        <title>An improved genome assembly of the fluke Schistosoma japonicum.</title>
        <authorList>
            <person name="Hu W."/>
            <person name="Luo F."/>
            <person name="Yin M."/>
            <person name="Mo X."/>
            <person name="Sun C."/>
            <person name="Wu Q."/>
            <person name="Zhu B."/>
            <person name="Xiang M."/>
            <person name="Wang J."/>
            <person name="Wang Y."/>
            <person name="Zhang T."/>
            <person name="Xu B."/>
            <person name="Zheng H."/>
            <person name="Feng Z."/>
        </authorList>
    </citation>
    <scope>NUCLEOTIDE SEQUENCE [LARGE SCALE GENOMIC DNA]</scope>
    <source>
        <strain evidence="1">HuSjv2</strain>
        <tissue evidence="1">Worms</tissue>
    </source>
</reference>
<dbReference type="EMBL" id="SKCS01000828">
    <property type="protein sequence ID" value="TNN04822.1"/>
    <property type="molecule type" value="Genomic_DNA"/>
</dbReference>
<dbReference type="Proteomes" id="UP000311919">
    <property type="component" value="Unassembled WGS sequence"/>
</dbReference>
<name>A0A4Z2CKU1_SCHJA</name>
<accession>A0A4Z2CKU1</accession>
<organism evidence="1 2">
    <name type="scientific">Schistosoma japonicum</name>
    <name type="common">Blood fluke</name>
    <dbReference type="NCBI Taxonomy" id="6182"/>
    <lineage>
        <taxon>Eukaryota</taxon>
        <taxon>Metazoa</taxon>
        <taxon>Spiralia</taxon>
        <taxon>Lophotrochozoa</taxon>
        <taxon>Platyhelminthes</taxon>
        <taxon>Trematoda</taxon>
        <taxon>Digenea</taxon>
        <taxon>Strigeidida</taxon>
        <taxon>Schistosomatoidea</taxon>
        <taxon>Schistosomatidae</taxon>
        <taxon>Schistosoma</taxon>
    </lineage>
</organism>
<keyword evidence="2" id="KW-1185">Reference proteome</keyword>
<protein>
    <submittedName>
        <fullName evidence="1">Uncharacterized protein</fullName>
    </submittedName>
</protein>
<evidence type="ECO:0000313" key="1">
    <source>
        <dbReference type="EMBL" id="TNN04822.1"/>
    </source>
</evidence>
<dbReference type="Pfam" id="PF11291">
    <property type="entry name" value="DUF3091"/>
    <property type="match status" value="1"/>
</dbReference>
<evidence type="ECO:0000313" key="2">
    <source>
        <dbReference type="Proteomes" id="UP000311919"/>
    </source>
</evidence>